<keyword evidence="2" id="KW-1185">Reference proteome</keyword>
<organism evidence="1 2">
    <name type="scientific">Eumeta variegata</name>
    <name type="common">Bagworm moth</name>
    <name type="synonym">Eumeta japonica</name>
    <dbReference type="NCBI Taxonomy" id="151549"/>
    <lineage>
        <taxon>Eukaryota</taxon>
        <taxon>Metazoa</taxon>
        <taxon>Ecdysozoa</taxon>
        <taxon>Arthropoda</taxon>
        <taxon>Hexapoda</taxon>
        <taxon>Insecta</taxon>
        <taxon>Pterygota</taxon>
        <taxon>Neoptera</taxon>
        <taxon>Endopterygota</taxon>
        <taxon>Lepidoptera</taxon>
        <taxon>Glossata</taxon>
        <taxon>Ditrysia</taxon>
        <taxon>Tineoidea</taxon>
        <taxon>Psychidae</taxon>
        <taxon>Oiketicinae</taxon>
        <taxon>Eumeta</taxon>
    </lineage>
</organism>
<reference evidence="1 2" key="1">
    <citation type="journal article" date="2019" name="Commun. Biol.">
        <title>The bagworm genome reveals a unique fibroin gene that provides high tensile strength.</title>
        <authorList>
            <person name="Kono N."/>
            <person name="Nakamura H."/>
            <person name="Ohtoshi R."/>
            <person name="Tomita M."/>
            <person name="Numata K."/>
            <person name="Arakawa K."/>
        </authorList>
    </citation>
    <scope>NUCLEOTIDE SEQUENCE [LARGE SCALE GENOMIC DNA]</scope>
</reference>
<gene>
    <name evidence="1" type="ORF">EVAR_9875_1</name>
</gene>
<dbReference type="EMBL" id="BGZK01000077">
    <property type="protein sequence ID" value="GBP16156.1"/>
    <property type="molecule type" value="Genomic_DNA"/>
</dbReference>
<evidence type="ECO:0000313" key="1">
    <source>
        <dbReference type="EMBL" id="GBP16156.1"/>
    </source>
</evidence>
<name>A0A4C1TQG6_EUMVA</name>
<proteinExistence type="predicted"/>
<protein>
    <submittedName>
        <fullName evidence="1">Uncharacterized protein</fullName>
    </submittedName>
</protein>
<dbReference type="Proteomes" id="UP000299102">
    <property type="component" value="Unassembled WGS sequence"/>
</dbReference>
<accession>A0A4C1TQG6</accession>
<evidence type="ECO:0000313" key="2">
    <source>
        <dbReference type="Proteomes" id="UP000299102"/>
    </source>
</evidence>
<dbReference type="AlphaFoldDB" id="A0A4C1TQG6"/>
<dbReference type="OrthoDB" id="2193432at2759"/>
<comment type="caution">
    <text evidence="1">The sequence shown here is derived from an EMBL/GenBank/DDBJ whole genome shotgun (WGS) entry which is preliminary data.</text>
</comment>
<sequence length="147" mass="17226">MFTVTLPTKEQIDNSFKRDILHLNTIALVNPSPEDIEALCKTYGHLTNLKRTEVEYQLKRHNWDIIQALQTFSDDLKSDKIPLYLFKNQHTEDISDYELKWLEEMHWTFGTPLKATGGIYWEDIKLDPEAECLCACGQCMEEVWTDI</sequence>